<dbReference type="PROSITE" id="PS50090">
    <property type="entry name" value="MYB_LIKE"/>
    <property type="match status" value="1"/>
</dbReference>
<feature type="region of interest" description="Disordered" evidence="1">
    <location>
        <begin position="58"/>
        <end position="127"/>
    </location>
</feature>
<dbReference type="InterPro" id="IPR039719">
    <property type="entry name" value="FBXO28"/>
</dbReference>
<comment type="caution">
    <text evidence="3">The sequence shown here is derived from an EMBL/GenBank/DDBJ whole genome shotgun (WGS) entry which is preliminary data.</text>
</comment>
<dbReference type="EMBL" id="JAULSR010000005">
    <property type="protein sequence ID" value="KAK0617922.1"/>
    <property type="molecule type" value="Genomic_DNA"/>
</dbReference>
<dbReference type="GO" id="GO:0000209">
    <property type="term" value="P:protein polyubiquitination"/>
    <property type="evidence" value="ECO:0007669"/>
    <property type="project" value="TreeGrafter"/>
</dbReference>
<organism evidence="3 4">
    <name type="scientific">Bombardia bombarda</name>
    <dbReference type="NCBI Taxonomy" id="252184"/>
    <lineage>
        <taxon>Eukaryota</taxon>
        <taxon>Fungi</taxon>
        <taxon>Dikarya</taxon>
        <taxon>Ascomycota</taxon>
        <taxon>Pezizomycotina</taxon>
        <taxon>Sordariomycetes</taxon>
        <taxon>Sordariomycetidae</taxon>
        <taxon>Sordariales</taxon>
        <taxon>Lasiosphaeriaceae</taxon>
        <taxon>Bombardia</taxon>
    </lineage>
</organism>
<dbReference type="InterPro" id="IPR001005">
    <property type="entry name" value="SANT/Myb"/>
</dbReference>
<evidence type="ECO:0000313" key="4">
    <source>
        <dbReference type="Proteomes" id="UP001174934"/>
    </source>
</evidence>
<evidence type="ECO:0000256" key="1">
    <source>
        <dbReference type="SAM" id="MobiDB-lite"/>
    </source>
</evidence>
<evidence type="ECO:0000313" key="3">
    <source>
        <dbReference type="EMBL" id="KAK0617922.1"/>
    </source>
</evidence>
<keyword evidence="4" id="KW-1185">Reference proteome</keyword>
<gene>
    <name evidence="3" type="ORF">B0T17DRAFT_618572</name>
</gene>
<accession>A0AA39WM69</accession>
<feature type="compositionally biased region" description="Acidic residues" evidence="1">
    <location>
        <begin position="82"/>
        <end position="91"/>
    </location>
</feature>
<dbReference type="AlphaFoldDB" id="A0AA39WM69"/>
<dbReference type="Proteomes" id="UP001174934">
    <property type="component" value="Unassembled WGS sequence"/>
</dbReference>
<evidence type="ECO:0000259" key="2">
    <source>
        <dbReference type="PROSITE" id="PS50090"/>
    </source>
</evidence>
<feature type="domain" description="Myb-like" evidence="2">
    <location>
        <begin position="123"/>
        <end position="167"/>
    </location>
</feature>
<dbReference type="PANTHER" id="PTHR13252:SF9">
    <property type="entry name" value="F-BOX ONLY PROTEIN 28"/>
    <property type="match status" value="1"/>
</dbReference>
<protein>
    <recommendedName>
        <fullName evidence="2">Myb-like domain-containing protein</fullName>
    </recommendedName>
</protein>
<reference evidence="3" key="1">
    <citation type="submission" date="2023-06" db="EMBL/GenBank/DDBJ databases">
        <title>Genome-scale phylogeny and comparative genomics of the fungal order Sordariales.</title>
        <authorList>
            <consortium name="Lawrence Berkeley National Laboratory"/>
            <person name="Hensen N."/>
            <person name="Bonometti L."/>
            <person name="Westerberg I."/>
            <person name="Brannstrom I.O."/>
            <person name="Guillou S."/>
            <person name="Cros-Aarteil S."/>
            <person name="Calhoun S."/>
            <person name="Haridas S."/>
            <person name="Kuo A."/>
            <person name="Mondo S."/>
            <person name="Pangilinan J."/>
            <person name="Riley R."/>
            <person name="LaButti K."/>
            <person name="Andreopoulos B."/>
            <person name="Lipzen A."/>
            <person name="Chen C."/>
            <person name="Yanf M."/>
            <person name="Daum C."/>
            <person name="Ng V."/>
            <person name="Clum A."/>
            <person name="Steindorff A."/>
            <person name="Ohm R."/>
            <person name="Martin F."/>
            <person name="Silar P."/>
            <person name="Natvig D."/>
            <person name="Lalanne C."/>
            <person name="Gautier V."/>
            <person name="Ament-velasquez S.L."/>
            <person name="Kruys A."/>
            <person name="Hutchinson M.I."/>
            <person name="Powell A.J."/>
            <person name="Barry K."/>
            <person name="Miller A.N."/>
            <person name="Grigoriev I.V."/>
            <person name="Debuchy R."/>
            <person name="Gladieux P."/>
            <person name="Thoren M.H."/>
            <person name="Johannesson H."/>
        </authorList>
    </citation>
    <scope>NUCLEOTIDE SEQUENCE</scope>
    <source>
        <strain evidence="3">SMH3391-2</strain>
    </source>
</reference>
<sequence>MAWEWVPKDDSVFAALFKGSAGITDAGKSAVMLRLCLGSIRDYAREMVTAGERYEHLAQPTTILPGSGETERTDSVTSDSDSFSDEDEEECHSDLSEGAAETNAESDSNDGSGSKRGGQVGGKRARWSPLEEQRLRSWVKEDKDWPWIATRLGRTEPAVAQHWRVMNQSPARYEGCTLIACGGYNTKGSLELCGLQLGADNASDSFTARAHSKILNVITHGTRLALSDSSGNIKWFERDGLTEVRRHRIGYGDVAHQSSILSTGSDDLARKILSTAASSDAAAFNNGDILFWTGEKLGLLGFSARPGFSSWDFDQGHNQSRMAEQRNDVRFVRNLGHRAERESWSAACGAFRYPIPR</sequence>
<proteinExistence type="predicted"/>
<name>A0AA39WM69_9PEZI</name>
<dbReference type="CDD" id="cd00167">
    <property type="entry name" value="SANT"/>
    <property type="match status" value="1"/>
</dbReference>
<dbReference type="PANTHER" id="PTHR13252">
    <property type="entry name" value="F-BOX ONLY PROTEIN 28"/>
    <property type="match status" value="1"/>
</dbReference>